<reference evidence="2" key="1">
    <citation type="journal article" date="2022" name="Int. J. Mol. Sci.">
        <title>Draft Genome of Tanacetum Coccineum: Genomic Comparison of Closely Related Tanacetum-Family Plants.</title>
        <authorList>
            <person name="Yamashiro T."/>
            <person name="Shiraishi A."/>
            <person name="Nakayama K."/>
            <person name="Satake H."/>
        </authorList>
    </citation>
    <scope>NUCLEOTIDE SEQUENCE</scope>
</reference>
<gene>
    <name evidence="2" type="ORF">Tco_0988534</name>
</gene>
<evidence type="ECO:0000313" key="3">
    <source>
        <dbReference type="Proteomes" id="UP001151760"/>
    </source>
</evidence>
<evidence type="ECO:0000256" key="1">
    <source>
        <dbReference type="SAM" id="MobiDB-lite"/>
    </source>
</evidence>
<keyword evidence="3" id="KW-1185">Reference proteome</keyword>
<evidence type="ECO:0000313" key="2">
    <source>
        <dbReference type="EMBL" id="GJT53480.1"/>
    </source>
</evidence>
<reference evidence="2" key="2">
    <citation type="submission" date="2022-01" db="EMBL/GenBank/DDBJ databases">
        <authorList>
            <person name="Yamashiro T."/>
            <person name="Shiraishi A."/>
            <person name="Satake H."/>
            <person name="Nakayama K."/>
        </authorList>
    </citation>
    <scope>NUCLEOTIDE SEQUENCE</scope>
</reference>
<accession>A0ABQ5ERC9</accession>
<name>A0ABQ5ERC9_9ASTR</name>
<feature type="region of interest" description="Disordered" evidence="1">
    <location>
        <begin position="23"/>
        <end position="44"/>
    </location>
</feature>
<protein>
    <submittedName>
        <fullName evidence="2">Uncharacterized protein</fullName>
    </submittedName>
</protein>
<dbReference type="EMBL" id="BQNB010016590">
    <property type="protein sequence ID" value="GJT53480.1"/>
    <property type="molecule type" value="Genomic_DNA"/>
</dbReference>
<proteinExistence type="predicted"/>
<sequence length="187" mass="21786">MSGIDDDLFTYEVEISGLANVPCDLNEEDDSEKQMTHGSGDGMEYDPSNVEFTKWLALKFYNHKTMDHYTKNALWIYWARGNDEVELTDKESSNSDDEDEVAEIFRINTNLVFIRGMIFEMVFELRRLSQQVGEDGTTLRIPTVIMKKESMRWNMKMMYSFGEDEEYVAIKENKYNDLTSTVEEACV</sequence>
<dbReference type="Proteomes" id="UP001151760">
    <property type="component" value="Unassembled WGS sequence"/>
</dbReference>
<organism evidence="2 3">
    <name type="scientific">Tanacetum coccineum</name>
    <dbReference type="NCBI Taxonomy" id="301880"/>
    <lineage>
        <taxon>Eukaryota</taxon>
        <taxon>Viridiplantae</taxon>
        <taxon>Streptophyta</taxon>
        <taxon>Embryophyta</taxon>
        <taxon>Tracheophyta</taxon>
        <taxon>Spermatophyta</taxon>
        <taxon>Magnoliopsida</taxon>
        <taxon>eudicotyledons</taxon>
        <taxon>Gunneridae</taxon>
        <taxon>Pentapetalae</taxon>
        <taxon>asterids</taxon>
        <taxon>campanulids</taxon>
        <taxon>Asterales</taxon>
        <taxon>Asteraceae</taxon>
        <taxon>Asteroideae</taxon>
        <taxon>Anthemideae</taxon>
        <taxon>Anthemidinae</taxon>
        <taxon>Tanacetum</taxon>
    </lineage>
</organism>
<comment type="caution">
    <text evidence="2">The sequence shown here is derived from an EMBL/GenBank/DDBJ whole genome shotgun (WGS) entry which is preliminary data.</text>
</comment>